<evidence type="ECO:0000256" key="1">
    <source>
        <dbReference type="SAM" id="MobiDB-lite"/>
    </source>
</evidence>
<reference evidence="2 3" key="1">
    <citation type="submission" date="2017-12" db="EMBL/GenBank/DDBJ databases">
        <authorList>
            <consortium name="DOE Joint Genome Institute"/>
            <person name="Haridas S."/>
            <person name="Kjaerbolling I."/>
            <person name="Vesth T.C."/>
            <person name="Frisvad J.C."/>
            <person name="Nybo J.L."/>
            <person name="Theobald S."/>
            <person name="Kuo A."/>
            <person name="Bowyer P."/>
            <person name="Matsuda Y."/>
            <person name="Mondo S."/>
            <person name="Lyhne E.K."/>
            <person name="Kogle M.E."/>
            <person name="Clum A."/>
            <person name="Lipzen A."/>
            <person name="Salamov A."/>
            <person name="Ngan C.Y."/>
            <person name="Daum C."/>
            <person name="Chiniquy J."/>
            <person name="Barry K."/>
            <person name="LaButti K."/>
            <person name="Simmons B.A."/>
            <person name="Magnuson J.K."/>
            <person name="Mortensen U.H."/>
            <person name="Larsen T.O."/>
            <person name="Grigoriev I.V."/>
            <person name="Baker S.E."/>
            <person name="Andersen M.R."/>
            <person name="Nordberg H.P."/>
            <person name="Cantor M.N."/>
            <person name="Hua S.X."/>
        </authorList>
    </citation>
    <scope>NUCLEOTIDE SEQUENCE [LARGE SCALE GENOMIC DNA]</scope>
    <source>
        <strain evidence="2 3">CBS 102.13</strain>
    </source>
</reference>
<dbReference type="GeneID" id="36523634"/>
<organism evidence="2 3">
    <name type="scientific">Aspergillus candidus</name>
    <dbReference type="NCBI Taxonomy" id="41067"/>
    <lineage>
        <taxon>Eukaryota</taxon>
        <taxon>Fungi</taxon>
        <taxon>Dikarya</taxon>
        <taxon>Ascomycota</taxon>
        <taxon>Pezizomycotina</taxon>
        <taxon>Eurotiomycetes</taxon>
        <taxon>Eurotiomycetidae</taxon>
        <taxon>Eurotiales</taxon>
        <taxon>Aspergillaceae</taxon>
        <taxon>Aspergillus</taxon>
        <taxon>Aspergillus subgen. Circumdati</taxon>
    </lineage>
</organism>
<accession>A0A2I2FFN6</accession>
<dbReference type="RefSeq" id="XP_024673437.1">
    <property type="nucleotide sequence ID" value="XM_024816474.1"/>
</dbReference>
<evidence type="ECO:0000313" key="2">
    <source>
        <dbReference type="EMBL" id="PLB39425.1"/>
    </source>
</evidence>
<feature type="compositionally biased region" description="Polar residues" evidence="1">
    <location>
        <begin position="34"/>
        <end position="43"/>
    </location>
</feature>
<protein>
    <submittedName>
        <fullName evidence="2">Uncharacterized protein</fullName>
    </submittedName>
</protein>
<dbReference type="Proteomes" id="UP000234585">
    <property type="component" value="Unassembled WGS sequence"/>
</dbReference>
<feature type="compositionally biased region" description="Basic and acidic residues" evidence="1">
    <location>
        <begin position="44"/>
        <end position="58"/>
    </location>
</feature>
<keyword evidence="3" id="KW-1185">Reference proteome</keyword>
<feature type="region of interest" description="Disordered" evidence="1">
    <location>
        <begin position="28"/>
        <end position="58"/>
    </location>
</feature>
<gene>
    <name evidence="2" type="ORF">BDW47DRAFT_12599</name>
</gene>
<name>A0A2I2FFN6_ASPCN</name>
<dbReference type="AlphaFoldDB" id="A0A2I2FFN6"/>
<sequence length="58" mass="6598">MSLHQPSFTSHLRSKLATSVQSNCYCLHSRRPANSRTIQPNDPSKSERKREDADQAQT</sequence>
<proteinExistence type="predicted"/>
<dbReference type="EMBL" id="KZ559129">
    <property type="protein sequence ID" value="PLB39425.1"/>
    <property type="molecule type" value="Genomic_DNA"/>
</dbReference>
<evidence type="ECO:0000313" key="3">
    <source>
        <dbReference type="Proteomes" id="UP000234585"/>
    </source>
</evidence>